<evidence type="ECO:0000256" key="1">
    <source>
        <dbReference type="SAM" id="MobiDB-lite"/>
    </source>
</evidence>
<feature type="compositionally biased region" description="Basic residues" evidence="1">
    <location>
        <begin position="508"/>
        <end position="517"/>
    </location>
</feature>
<dbReference type="AlphaFoldDB" id="A0A8S2F1N9"/>
<evidence type="ECO:0000313" key="4">
    <source>
        <dbReference type="Proteomes" id="UP000677228"/>
    </source>
</evidence>
<name>A0A8S2F1N9_9BILA</name>
<dbReference type="EMBL" id="CAJOBA010040906">
    <property type="protein sequence ID" value="CAF4103154.1"/>
    <property type="molecule type" value="Genomic_DNA"/>
</dbReference>
<dbReference type="Proteomes" id="UP000682733">
    <property type="component" value="Unassembled WGS sequence"/>
</dbReference>
<dbReference type="Gene3D" id="3.40.50.1110">
    <property type="entry name" value="SGNH hydrolase"/>
    <property type="match status" value="1"/>
</dbReference>
<dbReference type="EMBL" id="CAJNOK010019333">
    <property type="protein sequence ID" value="CAF1297763.1"/>
    <property type="molecule type" value="Genomic_DNA"/>
</dbReference>
<gene>
    <name evidence="2" type="ORF">OVA965_LOCUS28384</name>
    <name evidence="3" type="ORF">TMI583_LOCUS29133</name>
</gene>
<dbReference type="InterPro" id="IPR036514">
    <property type="entry name" value="SGNH_hydro_sf"/>
</dbReference>
<dbReference type="Proteomes" id="UP000677228">
    <property type="component" value="Unassembled WGS sequence"/>
</dbReference>
<comment type="caution">
    <text evidence="2">The sequence shown here is derived from an EMBL/GenBank/DDBJ whole genome shotgun (WGS) entry which is preliminary data.</text>
</comment>
<proteinExistence type="predicted"/>
<dbReference type="SUPFAM" id="SSF52266">
    <property type="entry name" value="SGNH hydrolase"/>
    <property type="match status" value="1"/>
</dbReference>
<accession>A0A8S2F1N9</accession>
<evidence type="ECO:0000313" key="2">
    <source>
        <dbReference type="EMBL" id="CAF1297763.1"/>
    </source>
</evidence>
<evidence type="ECO:0000313" key="3">
    <source>
        <dbReference type="EMBL" id="CAF4103154.1"/>
    </source>
</evidence>
<feature type="compositionally biased region" description="Basic and acidic residues" evidence="1">
    <location>
        <begin position="484"/>
        <end position="494"/>
    </location>
</feature>
<feature type="region of interest" description="Disordered" evidence="1">
    <location>
        <begin position="484"/>
        <end position="517"/>
    </location>
</feature>
<organism evidence="2 4">
    <name type="scientific">Didymodactylos carnosus</name>
    <dbReference type="NCBI Taxonomy" id="1234261"/>
    <lineage>
        <taxon>Eukaryota</taxon>
        <taxon>Metazoa</taxon>
        <taxon>Spiralia</taxon>
        <taxon>Gnathifera</taxon>
        <taxon>Rotifera</taxon>
        <taxon>Eurotatoria</taxon>
        <taxon>Bdelloidea</taxon>
        <taxon>Philodinida</taxon>
        <taxon>Philodinidae</taxon>
        <taxon>Didymodactylos</taxon>
    </lineage>
</organism>
<sequence length="542" mass="62369">MKSQSPFQSRYRKPENCPPQLTDKQKKTWLNAGRKANANHELIANTPPFSASDVDYGKPIHLHRYTSPDILKSSITAISDIHLFMIDTESESVYRQPSIPALIQIQCIENEHKAVVLIIEIQHLPHHSTIEFKLIHQLCDHIFSKHSTIMTWGNLMNELSPFTSTRLFDLSNVTNPINLQTFFTNFWNQRHPHILQCSHQKQEINASSNRDALELNCHVTEMNVEDEYVDDKHADYVSCICPKEYRPYKSNSSSNWSLQKALKFTFNCALDKELTQNAWTYGLDKALHHHLTTEKQVIIENMIKYAVNDMLAPTKLYFYILRKLAEAILTVQSVLGPSQALPSPSATALVLLIGTNSIRLTKSTDVIEQVEQLITHIRNNHQQLEDEQNIAIIPSFSCAKTTQKFPTTTLLEQNIESYNNLLISLAQTMKFSILDIRIGQHELANDRIHVHHDAHDKIKAGIFDYFNRFISVPPPPEIQSVIAEPHDQQQDHQKSSKRGLRSKESKNKRNQARHQRQYHHLLQHQISRAICPSWSMTLIKLS</sequence>
<feature type="region of interest" description="Disordered" evidence="1">
    <location>
        <begin position="1"/>
        <end position="25"/>
    </location>
</feature>
<reference evidence="2" key="1">
    <citation type="submission" date="2021-02" db="EMBL/GenBank/DDBJ databases">
        <authorList>
            <person name="Nowell W R."/>
        </authorList>
    </citation>
    <scope>NUCLEOTIDE SEQUENCE</scope>
</reference>
<protein>
    <submittedName>
        <fullName evidence="2">Uncharacterized protein</fullName>
    </submittedName>
</protein>